<dbReference type="PRINTS" id="PR01609">
    <property type="entry name" value="CD36FAMILY"/>
</dbReference>
<dbReference type="PANTHER" id="PTHR11923">
    <property type="entry name" value="SCAVENGER RECEPTOR CLASS B TYPE-1 SR-B1"/>
    <property type="match status" value="1"/>
</dbReference>
<dbReference type="OrthoDB" id="18585at2759"/>
<dbReference type="EMBL" id="JARK01001357">
    <property type="protein sequence ID" value="EYC20724.1"/>
    <property type="molecule type" value="Genomic_DNA"/>
</dbReference>
<evidence type="ECO:0000256" key="1">
    <source>
        <dbReference type="ARBA" id="ARBA00004370"/>
    </source>
</evidence>
<name>A0A016UZ74_9BILA</name>
<evidence type="ECO:0000256" key="2">
    <source>
        <dbReference type="ARBA" id="ARBA00010532"/>
    </source>
</evidence>
<protein>
    <recommendedName>
        <fullName evidence="10">CD36 family protein</fullName>
    </recommendedName>
</protein>
<keyword evidence="5 7" id="KW-0472">Membrane</keyword>
<dbReference type="InterPro" id="IPR002159">
    <property type="entry name" value="CD36_fam"/>
</dbReference>
<keyword evidence="3 7" id="KW-0812">Transmembrane</keyword>
<dbReference type="Pfam" id="PF01130">
    <property type="entry name" value="CD36"/>
    <property type="match status" value="2"/>
</dbReference>
<proteinExistence type="inferred from homology"/>
<evidence type="ECO:0008006" key="10">
    <source>
        <dbReference type="Google" id="ProtNLM"/>
    </source>
</evidence>
<evidence type="ECO:0000256" key="6">
    <source>
        <dbReference type="ARBA" id="ARBA00023180"/>
    </source>
</evidence>
<dbReference type="GO" id="GO:0005737">
    <property type="term" value="C:cytoplasm"/>
    <property type="evidence" value="ECO:0007669"/>
    <property type="project" value="TreeGrafter"/>
</dbReference>
<dbReference type="AlphaFoldDB" id="A0A016UZ74"/>
<evidence type="ECO:0000256" key="7">
    <source>
        <dbReference type="SAM" id="Phobius"/>
    </source>
</evidence>
<dbReference type="Proteomes" id="UP000024635">
    <property type="component" value="Unassembled WGS sequence"/>
</dbReference>
<gene>
    <name evidence="8" type="primary">Acey_s0021.g390</name>
    <name evidence="8" type="synonym">Acey-scav-2</name>
    <name evidence="8" type="ORF">Y032_0021g390</name>
</gene>
<comment type="subcellular location">
    <subcellularLocation>
        <location evidence="1">Membrane</location>
    </subcellularLocation>
</comment>
<evidence type="ECO:0000313" key="9">
    <source>
        <dbReference type="Proteomes" id="UP000024635"/>
    </source>
</evidence>
<dbReference type="GO" id="GO:0005044">
    <property type="term" value="F:scavenger receptor activity"/>
    <property type="evidence" value="ECO:0007669"/>
    <property type="project" value="TreeGrafter"/>
</dbReference>
<comment type="caution">
    <text evidence="8">The sequence shown here is derived from an EMBL/GenBank/DDBJ whole genome shotgun (WGS) entry which is preliminary data.</text>
</comment>
<keyword evidence="6" id="KW-0325">Glycoprotein</keyword>
<keyword evidence="4 7" id="KW-1133">Transmembrane helix</keyword>
<comment type="similarity">
    <text evidence="2">Belongs to the CD36 family.</text>
</comment>
<organism evidence="8 9">
    <name type="scientific">Ancylostoma ceylanicum</name>
    <dbReference type="NCBI Taxonomy" id="53326"/>
    <lineage>
        <taxon>Eukaryota</taxon>
        <taxon>Metazoa</taxon>
        <taxon>Ecdysozoa</taxon>
        <taxon>Nematoda</taxon>
        <taxon>Chromadorea</taxon>
        <taxon>Rhabditida</taxon>
        <taxon>Rhabditina</taxon>
        <taxon>Rhabditomorpha</taxon>
        <taxon>Strongyloidea</taxon>
        <taxon>Ancylostomatidae</taxon>
        <taxon>Ancylostomatinae</taxon>
        <taxon>Ancylostoma</taxon>
    </lineage>
</organism>
<feature type="transmembrane region" description="Helical" evidence="7">
    <location>
        <begin position="12"/>
        <end position="37"/>
    </location>
</feature>
<dbReference type="PANTHER" id="PTHR11923:SF103">
    <property type="entry name" value="SCAVENGER RECEPTOR (CD36 FAMILY) RELATED"/>
    <property type="match status" value="1"/>
</dbReference>
<evidence type="ECO:0000256" key="4">
    <source>
        <dbReference type="ARBA" id="ARBA00022989"/>
    </source>
</evidence>
<accession>A0A016UZ74</accession>
<evidence type="ECO:0000313" key="8">
    <source>
        <dbReference type="EMBL" id="EYC20724.1"/>
    </source>
</evidence>
<keyword evidence="9" id="KW-1185">Reference proteome</keyword>
<evidence type="ECO:0000256" key="5">
    <source>
        <dbReference type="ARBA" id="ARBA00023136"/>
    </source>
</evidence>
<reference evidence="9" key="1">
    <citation type="journal article" date="2015" name="Nat. Genet.">
        <title>The genome and transcriptome of the zoonotic hookworm Ancylostoma ceylanicum identify infection-specific gene families.</title>
        <authorList>
            <person name="Schwarz E.M."/>
            <person name="Hu Y."/>
            <person name="Antoshechkin I."/>
            <person name="Miller M.M."/>
            <person name="Sternberg P.W."/>
            <person name="Aroian R.V."/>
        </authorList>
    </citation>
    <scope>NUCLEOTIDE SEQUENCE</scope>
    <source>
        <strain evidence="9">HY135</strain>
    </source>
</reference>
<dbReference type="STRING" id="53326.A0A016UZ74"/>
<feature type="transmembrane region" description="Helical" evidence="7">
    <location>
        <begin position="511"/>
        <end position="537"/>
    </location>
</feature>
<dbReference type="GO" id="GO:0016020">
    <property type="term" value="C:membrane"/>
    <property type="evidence" value="ECO:0007669"/>
    <property type="project" value="UniProtKB-SubCell"/>
</dbReference>
<sequence>MVSTKKVPTPRWRIYAISLLLLGAAFLLFGMLMHLLFIPMIVNESIRENTQLVEGSRMMESWMHPEYKVLFKLYVRSVKNPDEIMEGAIPEVNESGPYTFNKITTNKVISHKDGIVKFKRYNNFIFNETESCQTCILGNRIWIPNMIYQKFVEAASTTGMRAAATTLLSQTAFLEVEVGEFLFEGYKDPFLDKVCEIPFMNFVCDSILDVPDRIGLFTQENNTANDVYEISDGVENPEDLGKVITFNGKKSVDYSWWSSANARMIRGTEGMLFPPFLKKTDKIYVFIKELCRSVWLIFQKEVEYEGVPAYRFLLPPEVFDPTIPENDGYCNPTDKKFFASQNETDDCFPAGLLEVSKCQRSQAPIMISLPNFNFASDEVRQSVKGLNSTDPERDVIFVDIEPKGRNHATLIGPFWPPATPTWLTLTALSTSRPCIMELTPFELKQRLGAVLRAHRRSQVNIEMWKGKDIIFPVNLNKTRSSLIPVVVIHEDAEIDANTLSVIQNQLIRAEWWAHSITTALAGAGLAMMVIAALYAVLKSDLLAAVKSDSVAPLPAYEPRGSPNGKAVY</sequence>
<evidence type="ECO:0000256" key="3">
    <source>
        <dbReference type="ARBA" id="ARBA00022692"/>
    </source>
</evidence>